<keyword evidence="2" id="KW-1185">Reference proteome</keyword>
<protein>
    <submittedName>
        <fullName evidence="1">Uncharacterized protein</fullName>
    </submittedName>
</protein>
<reference evidence="1 2" key="1">
    <citation type="journal article" date="2012" name="J. Bacteriol.">
        <title>Complete genome sequence of Klebsiella pneumoniae subsp. pneumoniae HS11286, a multidrug-resistant strain isolated from human sputum.</title>
        <authorList>
            <person name="Liu P."/>
            <person name="Li P."/>
            <person name="Jiang X."/>
            <person name="Bi D."/>
            <person name="Xie Y."/>
            <person name="Tai C."/>
            <person name="Deng Z."/>
            <person name="Rajakumar K."/>
            <person name="Ou H.Y."/>
        </authorList>
    </citation>
    <scope>NUCLEOTIDE SEQUENCE [LARGE SCALE GENOMIC DNA]</scope>
    <source>
        <strain evidence="1 2">HS11286</strain>
    </source>
</reference>
<dbReference type="HOGENOM" id="CLU_2898325_0_0_6"/>
<sequence length="62" mass="7224">MRKVKWSEIDIEDELRRLEALLSTSLYMNFDDETEYSVAMDLISMSLSRVRELKAASEVTHA</sequence>
<dbReference type="Proteomes" id="UP000007841">
    <property type="component" value="Chromosome"/>
</dbReference>
<gene>
    <name evidence="1" type="ordered locus">KPHS_48190</name>
</gene>
<evidence type="ECO:0000313" key="2">
    <source>
        <dbReference type="Proteomes" id="UP000007841"/>
    </source>
</evidence>
<proteinExistence type="predicted"/>
<name>A0A0H3GY89_KLEPH</name>
<organism evidence="1 2">
    <name type="scientific">Klebsiella pneumoniae subsp. pneumoniae (strain HS11286)</name>
    <dbReference type="NCBI Taxonomy" id="1125630"/>
    <lineage>
        <taxon>Bacteria</taxon>
        <taxon>Pseudomonadati</taxon>
        <taxon>Pseudomonadota</taxon>
        <taxon>Gammaproteobacteria</taxon>
        <taxon>Enterobacterales</taxon>
        <taxon>Enterobacteriaceae</taxon>
        <taxon>Klebsiella/Raoultella group</taxon>
        <taxon>Klebsiella</taxon>
        <taxon>Klebsiella pneumoniae complex</taxon>
    </lineage>
</organism>
<dbReference type="PATRIC" id="fig|1125630.4.peg.4707"/>
<accession>A0A0H3GY89</accession>
<dbReference type="RefSeq" id="WP_001549752.1">
    <property type="nucleotide sequence ID" value="NC_016845.1"/>
</dbReference>
<dbReference type="KEGG" id="kpm:KPHS_48190"/>
<dbReference type="AlphaFoldDB" id="A0A0H3GY89"/>
<dbReference type="GeneID" id="11849878"/>
<evidence type="ECO:0000313" key="1">
    <source>
        <dbReference type="EMBL" id="AEW63517.1"/>
    </source>
</evidence>
<dbReference type="EMBL" id="CP003200">
    <property type="protein sequence ID" value="AEW63517.1"/>
    <property type="molecule type" value="Genomic_DNA"/>
</dbReference>
<dbReference type="RefSeq" id="YP_005229119.1">
    <property type="nucleotide sequence ID" value="NC_016845.1"/>
</dbReference>